<reference evidence="2 3" key="1">
    <citation type="submission" date="2020-06" db="EMBL/GenBank/DDBJ databases">
        <title>Oricola thermophila sp. nov. isolated from a tidal sediments.</title>
        <authorList>
            <person name="Kwon K.K."/>
            <person name="Yang S.-H."/>
            <person name="Park M.-J."/>
        </authorList>
    </citation>
    <scope>NUCLEOTIDE SEQUENCE [LARGE SCALE GENOMIC DNA]</scope>
    <source>
        <strain evidence="2 3">MEBiC13590</strain>
    </source>
</reference>
<name>A0A6N1VL20_9HYPH</name>
<keyword evidence="1" id="KW-0812">Transmembrane</keyword>
<keyword evidence="1" id="KW-1133">Transmembrane helix</keyword>
<organism evidence="2 3">
    <name type="scientific">Oricola thermophila</name>
    <dbReference type="NCBI Taxonomy" id="2742145"/>
    <lineage>
        <taxon>Bacteria</taxon>
        <taxon>Pseudomonadati</taxon>
        <taxon>Pseudomonadota</taxon>
        <taxon>Alphaproteobacteria</taxon>
        <taxon>Hyphomicrobiales</taxon>
        <taxon>Ahrensiaceae</taxon>
        <taxon>Oricola</taxon>
    </lineage>
</organism>
<proteinExistence type="predicted"/>
<keyword evidence="1" id="KW-0472">Membrane</keyword>
<sequence length="112" mass="11438">MTLAAINGILALALECAAIAIVATGAYRTMDQPVVRWIAPIVAVAVLAGLWGYLAAPNSAVRLSGLSLVAFKTSVFALATAVLWRLAGPSWALGYGIVAAMQLALAASTGRL</sequence>
<keyword evidence="3" id="KW-1185">Reference proteome</keyword>
<feature type="transmembrane region" description="Helical" evidence="1">
    <location>
        <begin position="66"/>
        <end position="86"/>
    </location>
</feature>
<evidence type="ECO:0000256" key="1">
    <source>
        <dbReference type="SAM" id="Phobius"/>
    </source>
</evidence>
<dbReference type="Pfam" id="PF10823">
    <property type="entry name" value="DUF2568"/>
    <property type="match status" value="1"/>
</dbReference>
<evidence type="ECO:0000313" key="3">
    <source>
        <dbReference type="Proteomes" id="UP000509367"/>
    </source>
</evidence>
<dbReference type="AlphaFoldDB" id="A0A6N1VL20"/>
<feature type="transmembrane region" description="Helical" evidence="1">
    <location>
        <begin position="92"/>
        <end position="110"/>
    </location>
</feature>
<dbReference type="InterPro" id="IPR021214">
    <property type="entry name" value="DUF2568"/>
</dbReference>
<evidence type="ECO:0000313" key="2">
    <source>
        <dbReference type="EMBL" id="QKV20102.1"/>
    </source>
</evidence>
<dbReference type="RefSeq" id="WP_175277993.1">
    <property type="nucleotide sequence ID" value="NZ_CP054836.1"/>
</dbReference>
<dbReference type="Proteomes" id="UP000509367">
    <property type="component" value="Chromosome"/>
</dbReference>
<feature type="transmembrane region" description="Helical" evidence="1">
    <location>
        <begin position="34"/>
        <end position="54"/>
    </location>
</feature>
<dbReference type="KEGG" id="orm:HTY61_17440"/>
<dbReference type="EMBL" id="CP054836">
    <property type="protein sequence ID" value="QKV20102.1"/>
    <property type="molecule type" value="Genomic_DNA"/>
</dbReference>
<protein>
    <submittedName>
        <fullName evidence="2">YrdB family protein</fullName>
    </submittedName>
</protein>
<accession>A0A6N1VL20</accession>
<gene>
    <name evidence="2" type="ORF">HTY61_17440</name>
</gene>